<proteinExistence type="inferred from homology"/>
<comment type="caution">
    <text evidence="6">The sequence shown here is derived from an EMBL/GenBank/DDBJ whole genome shotgun (WGS) entry which is preliminary data.</text>
</comment>
<dbReference type="InterPro" id="IPR000192">
    <property type="entry name" value="Aminotrans_V_dom"/>
</dbReference>
<evidence type="ECO:0000313" key="7">
    <source>
        <dbReference type="Proteomes" id="UP000664417"/>
    </source>
</evidence>
<dbReference type="EMBL" id="JAFREP010000005">
    <property type="protein sequence ID" value="MBO1318161.1"/>
    <property type="molecule type" value="Genomic_DNA"/>
</dbReference>
<evidence type="ECO:0000256" key="1">
    <source>
        <dbReference type="ARBA" id="ARBA00001933"/>
    </source>
</evidence>
<dbReference type="PROSITE" id="PS00595">
    <property type="entry name" value="AA_TRANSFER_CLASS_5"/>
    <property type="match status" value="1"/>
</dbReference>
<feature type="domain" description="Aminotransferase class V" evidence="5">
    <location>
        <begin position="17"/>
        <end position="351"/>
    </location>
</feature>
<dbReference type="InterPro" id="IPR015421">
    <property type="entry name" value="PyrdxlP-dep_Trfase_major"/>
</dbReference>
<evidence type="ECO:0000313" key="6">
    <source>
        <dbReference type="EMBL" id="MBO1318161.1"/>
    </source>
</evidence>
<evidence type="ECO:0000256" key="3">
    <source>
        <dbReference type="RuleBase" id="RU004075"/>
    </source>
</evidence>
<comment type="cofactor">
    <cofactor evidence="1 4">
        <name>pyridoxal 5'-phosphate</name>
        <dbReference type="ChEBI" id="CHEBI:597326"/>
    </cofactor>
</comment>
<keyword evidence="6" id="KW-0032">Aminotransferase</keyword>
<evidence type="ECO:0000256" key="4">
    <source>
        <dbReference type="RuleBase" id="RU004504"/>
    </source>
</evidence>
<dbReference type="RefSeq" id="WP_207857786.1">
    <property type="nucleotide sequence ID" value="NZ_JAFREP010000005.1"/>
</dbReference>
<evidence type="ECO:0000256" key="2">
    <source>
        <dbReference type="ARBA" id="ARBA00022898"/>
    </source>
</evidence>
<dbReference type="Proteomes" id="UP000664417">
    <property type="component" value="Unassembled WGS sequence"/>
</dbReference>
<comment type="similarity">
    <text evidence="3">Belongs to the class-V pyridoxal-phosphate-dependent aminotransferase family.</text>
</comment>
<dbReference type="PANTHER" id="PTHR43586:SF15">
    <property type="entry name" value="BLR3095 PROTEIN"/>
    <property type="match status" value="1"/>
</dbReference>
<organism evidence="6 7">
    <name type="scientific">Acanthopleuribacter pedis</name>
    <dbReference type="NCBI Taxonomy" id="442870"/>
    <lineage>
        <taxon>Bacteria</taxon>
        <taxon>Pseudomonadati</taxon>
        <taxon>Acidobacteriota</taxon>
        <taxon>Holophagae</taxon>
        <taxon>Acanthopleuribacterales</taxon>
        <taxon>Acanthopleuribacteraceae</taxon>
        <taxon>Acanthopleuribacter</taxon>
    </lineage>
</organism>
<dbReference type="Gene3D" id="3.90.1150.10">
    <property type="entry name" value="Aspartate Aminotransferase, domain 1"/>
    <property type="match status" value="1"/>
</dbReference>
<protein>
    <submittedName>
        <fullName evidence="6">Aminotransferase class V-fold PLP-dependent enzyme</fullName>
    </submittedName>
</protein>
<dbReference type="InterPro" id="IPR020578">
    <property type="entry name" value="Aminotrans_V_PyrdxlP_BS"/>
</dbReference>
<dbReference type="PANTHER" id="PTHR43586">
    <property type="entry name" value="CYSTEINE DESULFURASE"/>
    <property type="match status" value="1"/>
</dbReference>
<name>A0A8J7QBX6_9BACT</name>
<reference evidence="6" key="1">
    <citation type="submission" date="2021-03" db="EMBL/GenBank/DDBJ databases">
        <authorList>
            <person name="Wang G."/>
        </authorList>
    </citation>
    <scope>NUCLEOTIDE SEQUENCE</scope>
    <source>
        <strain evidence="6">KCTC 12899</strain>
    </source>
</reference>
<dbReference type="InterPro" id="IPR015422">
    <property type="entry name" value="PyrdxlP-dep_Trfase_small"/>
</dbReference>
<dbReference type="SUPFAM" id="SSF53383">
    <property type="entry name" value="PLP-dependent transferases"/>
    <property type="match status" value="1"/>
</dbReference>
<dbReference type="InterPro" id="IPR015424">
    <property type="entry name" value="PyrdxlP-dep_Trfase"/>
</dbReference>
<keyword evidence="7" id="KW-1185">Reference proteome</keyword>
<dbReference type="Gene3D" id="3.40.640.10">
    <property type="entry name" value="Type I PLP-dependent aspartate aminotransferase-like (Major domain)"/>
    <property type="match status" value="1"/>
</dbReference>
<evidence type="ECO:0000259" key="5">
    <source>
        <dbReference type="Pfam" id="PF00266"/>
    </source>
</evidence>
<sequence length="395" mass="43983">MVDYRQTYFPNLRYRGYFNHAAISPLAAPVQAAMTAMIQTYAEHGMRGWTQGNHHRAAVRGHLSQMLGCAVGDIGLVANTTHAITAVAQEFPWQAGDGLVLIRGEFPANILAWLQAARDHHLEVFWLSLQDLADESPAFHKVMARRPKLMAVSWVQYQTGWTQDLAQLSSLRERFGLAVCVDAIQGLAALRLNLEQTPLDFVASGAHKWLLSPEGCGYLYVNPDWQAKLRPRLAGWLSQERPVDFLFEGGGHVDYQRAYRAEPTRYEWGTMSPYPYAGMDAALQMLLTVGLDKVATRIQDLARYTREQLAARAFPVLTDHCDAGIVSFPLAASALKSCVQTMDRAGFAVATPDGYLRIAPHFYNERAEIDALLEALTGWREGRKAPTNESFTGKC</sequence>
<gene>
    <name evidence="6" type="ORF">J3U88_06830</name>
</gene>
<keyword evidence="2" id="KW-0663">Pyridoxal phosphate</keyword>
<keyword evidence="6" id="KW-0808">Transferase</keyword>
<accession>A0A8J7QBX6</accession>
<dbReference type="Pfam" id="PF00266">
    <property type="entry name" value="Aminotran_5"/>
    <property type="match status" value="1"/>
</dbReference>
<dbReference type="AlphaFoldDB" id="A0A8J7QBX6"/>
<dbReference type="GO" id="GO:0008483">
    <property type="term" value="F:transaminase activity"/>
    <property type="evidence" value="ECO:0007669"/>
    <property type="project" value="UniProtKB-KW"/>
</dbReference>